<keyword evidence="1" id="KW-0472">Membrane</keyword>
<accession>A0A080ZFL1</accession>
<proteinExistence type="predicted"/>
<sequence length="412" mass="46426">MLWQLSGAGFCLLLCIPIVRGLLAVRSLNRRARIEPRIFVLARSFHRPLYAACLLLVVLRVAFFFLIATHELDEMEVWLKVATFWLLGMPSAALAALYGYIVLFAVRLVFRRRWPGVTASASSGMLTGVFAAFCTSLVMLVTLVATCRAEGGKWGLTVPAWMTFGYTAVIWTTLGLLMMKYEGEAVRILWRYRRRNQWSTGDGQQQANRYRQRLPVLSISCLKNMAVCSTLLAELLVVRGVLCAVAASKGILHAVAIESWQVMTLHYFGWEIASVVIVLYMLHQTPIAVHCFSGTSSTEKPQQDIVAPSAPVIDDVEIQVEFQIPSVRDIVSDYVVPSNVSLFSTQRSRIERENLMESRYCRIHHSRMPSTGVEYINCRCYRERNDDALLNNASVPLLSEGMEVATHRNKRI</sequence>
<feature type="transmembrane region" description="Helical" evidence="1">
    <location>
        <begin position="158"/>
        <end position="179"/>
    </location>
</feature>
<dbReference type="Proteomes" id="UP000028582">
    <property type="component" value="Unassembled WGS sequence"/>
</dbReference>
<dbReference type="OrthoDB" id="112202at2759"/>
<dbReference type="EMBL" id="ANJA01003188">
    <property type="protein sequence ID" value="ETO65422.1"/>
    <property type="molecule type" value="Genomic_DNA"/>
</dbReference>
<reference evidence="2 3" key="1">
    <citation type="submission" date="2013-11" db="EMBL/GenBank/DDBJ databases">
        <title>The Genome Sequence of Phytophthora parasitica P1976.</title>
        <authorList>
            <consortium name="The Broad Institute Genomics Platform"/>
            <person name="Russ C."/>
            <person name="Tyler B."/>
            <person name="Panabieres F."/>
            <person name="Shan W."/>
            <person name="Tripathy S."/>
            <person name="Grunwald N."/>
            <person name="Machado M."/>
            <person name="Johnson C.S."/>
            <person name="Walker B."/>
            <person name="Young S."/>
            <person name="Zeng Q."/>
            <person name="Gargeya S."/>
            <person name="Fitzgerald M."/>
            <person name="Haas B."/>
            <person name="Abouelleil A."/>
            <person name="Allen A.W."/>
            <person name="Alvarado L."/>
            <person name="Arachchi H.M."/>
            <person name="Berlin A.M."/>
            <person name="Chapman S.B."/>
            <person name="Gainer-Dewar J."/>
            <person name="Goldberg J."/>
            <person name="Griggs A."/>
            <person name="Gujja S."/>
            <person name="Hansen M."/>
            <person name="Howarth C."/>
            <person name="Imamovic A."/>
            <person name="Ireland A."/>
            <person name="Larimer J."/>
            <person name="McCowan C."/>
            <person name="Murphy C."/>
            <person name="Pearson M."/>
            <person name="Poon T.W."/>
            <person name="Priest M."/>
            <person name="Roberts A."/>
            <person name="Saif S."/>
            <person name="Shea T."/>
            <person name="Sisk P."/>
            <person name="Sykes S."/>
            <person name="Wortman J."/>
            <person name="Nusbaum C."/>
            <person name="Birren B."/>
        </authorList>
    </citation>
    <scope>NUCLEOTIDE SEQUENCE [LARGE SCALE GENOMIC DNA]</scope>
    <source>
        <strain evidence="2 3">P1976</strain>
    </source>
</reference>
<protein>
    <submittedName>
        <fullName evidence="2">Uncharacterized protein</fullName>
    </submittedName>
</protein>
<name>A0A080ZFL1_PHYNI</name>
<feature type="transmembrane region" description="Helical" evidence="1">
    <location>
        <begin position="6"/>
        <end position="28"/>
    </location>
</feature>
<comment type="caution">
    <text evidence="2">The sequence shown here is derived from an EMBL/GenBank/DDBJ whole genome shotgun (WGS) entry which is preliminary data.</text>
</comment>
<feature type="transmembrane region" description="Helical" evidence="1">
    <location>
        <begin position="231"/>
        <end position="252"/>
    </location>
</feature>
<feature type="transmembrane region" description="Helical" evidence="1">
    <location>
        <begin position="82"/>
        <end position="110"/>
    </location>
</feature>
<keyword evidence="1" id="KW-1133">Transmembrane helix</keyword>
<feature type="transmembrane region" description="Helical" evidence="1">
    <location>
        <begin position="122"/>
        <end position="146"/>
    </location>
</feature>
<dbReference type="AlphaFoldDB" id="A0A080ZFL1"/>
<organism evidence="2 3">
    <name type="scientific">Phytophthora nicotianae P1976</name>
    <dbReference type="NCBI Taxonomy" id="1317066"/>
    <lineage>
        <taxon>Eukaryota</taxon>
        <taxon>Sar</taxon>
        <taxon>Stramenopiles</taxon>
        <taxon>Oomycota</taxon>
        <taxon>Peronosporomycetes</taxon>
        <taxon>Peronosporales</taxon>
        <taxon>Peronosporaceae</taxon>
        <taxon>Phytophthora</taxon>
    </lineage>
</organism>
<evidence type="ECO:0000313" key="2">
    <source>
        <dbReference type="EMBL" id="ETO65422.1"/>
    </source>
</evidence>
<gene>
    <name evidence="2" type="ORF">F444_17251</name>
</gene>
<feature type="transmembrane region" description="Helical" evidence="1">
    <location>
        <begin position="49"/>
        <end position="70"/>
    </location>
</feature>
<evidence type="ECO:0000313" key="3">
    <source>
        <dbReference type="Proteomes" id="UP000028582"/>
    </source>
</evidence>
<evidence type="ECO:0000256" key="1">
    <source>
        <dbReference type="SAM" id="Phobius"/>
    </source>
</evidence>
<keyword evidence="1" id="KW-0812">Transmembrane</keyword>